<dbReference type="Pfam" id="PF17881">
    <property type="entry name" value="TseB"/>
    <property type="match status" value="1"/>
</dbReference>
<keyword evidence="1" id="KW-0472">Membrane</keyword>
<accession>A0A9X4L420</accession>
<dbReference type="EMBL" id="JAPDIA010000008">
    <property type="protein sequence ID" value="MDG0813067.1"/>
    <property type="molecule type" value="Genomic_DNA"/>
</dbReference>
<keyword evidence="4" id="KW-1185">Reference proteome</keyword>
<feature type="transmembrane region" description="Helical" evidence="1">
    <location>
        <begin position="20"/>
        <end position="39"/>
    </location>
</feature>
<evidence type="ECO:0000313" key="3">
    <source>
        <dbReference type="EMBL" id="MDG0813067.1"/>
    </source>
</evidence>
<sequence>MTPSRIAERRRQSVWTGWRLTLIALGFLVFLAVVFVVYIRSADAEYRGEERAAAAKAKQEAGLTGIDKVSKHVWDDSIWVVEGKDAAGTAWFVWLREDGAVKEKASDGYGEDSIRSRFNAEHPGKKIVRLLPGWFSGQPAWELRYTDDPGTKRQAIVFYSFKDGSQLRTYNLVS</sequence>
<dbReference type="RefSeq" id="WP_277536802.1">
    <property type="nucleotide sequence ID" value="NZ_JAPDIA010000008.1"/>
</dbReference>
<gene>
    <name evidence="3" type="ORF">OMP40_29975</name>
</gene>
<keyword evidence="1" id="KW-1133">Transmembrane helix</keyword>
<keyword evidence="1" id="KW-0812">Transmembrane</keyword>
<dbReference type="InterPro" id="IPR041401">
    <property type="entry name" value="TseB-like_dom"/>
</dbReference>
<evidence type="ECO:0000313" key="4">
    <source>
        <dbReference type="Proteomes" id="UP001153404"/>
    </source>
</evidence>
<evidence type="ECO:0000259" key="2">
    <source>
        <dbReference type="Pfam" id="PF17881"/>
    </source>
</evidence>
<dbReference type="SUPFAM" id="SSF54403">
    <property type="entry name" value="Cystatin/monellin"/>
    <property type="match status" value="2"/>
</dbReference>
<dbReference type="Gene3D" id="3.10.450.40">
    <property type="match status" value="2"/>
</dbReference>
<evidence type="ECO:0000256" key="1">
    <source>
        <dbReference type="SAM" id="Phobius"/>
    </source>
</evidence>
<name>A0A9X4L420_9BACL</name>
<protein>
    <submittedName>
        <fullName evidence="3">DUF5590 domain-containing protein</fullName>
    </submittedName>
</protein>
<dbReference type="AlphaFoldDB" id="A0A9X4L420"/>
<reference evidence="3" key="1">
    <citation type="submission" date="2022-10" db="EMBL/GenBank/DDBJ databases">
        <title>Comparative genomic analysis of Cohnella hashimotonis sp. nov., isolated from the International Space Station.</title>
        <authorList>
            <person name="Simpson A."/>
            <person name="Venkateswaran K."/>
        </authorList>
    </citation>
    <scope>NUCLEOTIDE SEQUENCE</scope>
    <source>
        <strain evidence="3">DSM 28161</strain>
    </source>
</reference>
<proteinExistence type="predicted"/>
<comment type="caution">
    <text evidence="3">The sequence shown here is derived from an EMBL/GenBank/DDBJ whole genome shotgun (WGS) entry which is preliminary data.</text>
</comment>
<feature type="domain" description="Cell wall elongation regulator TseB-like" evidence="2">
    <location>
        <begin position="53"/>
        <end position="95"/>
    </location>
</feature>
<organism evidence="3 4">
    <name type="scientific">Cohnella rhizosphaerae</name>
    <dbReference type="NCBI Taxonomy" id="1457232"/>
    <lineage>
        <taxon>Bacteria</taxon>
        <taxon>Bacillati</taxon>
        <taxon>Bacillota</taxon>
        <taxon>Bacilli</taxon>
        <taxon>Bacillales</taxon>
        <taxon>Paenibacillaceae</taxon>
        <taxon>Cohnella</taxon>
    </lineage>
</organism>
<dbReference type="InterPro" id="IPR046350">
    <property type="entry name" value="Cystatin_sf"/>
</dbReference>
<dbReference type="Proteomes" id="UP001153404">
    <property type="component" value="Unassembled WGS sequence"/>
</dbReference>